<dbReference type="InterPro" id="IPR015324">
    <property type="entry name" value="Ribosomal_Rsm22-like"/>
</dbReference>
<dbReference type="Pfam" id="PF09243">
    <property type="entry name" value="Rsm22"/>
    <property type="match status" value="1"/>
</dbReference>
<dbReference type="Gene3D" id="3.40.50.150">
    <property type="entry name" value="Vaccinia Virus protein VP39"/>
    <property type="match status" value="1"/>
</dbReference>
<evidence type="ECO:0000256" key="4">
    <source>
        <dbReference type="ARBA" id="ARBA00023014"/>
    </source>
</evidence>
<accession>A0A9C9K0G3</accession>
<dbReference type="GO" id="GO:0032259">
    <property type="term" value="P:methylation"/>
    <property type="evidence" value="ECO:0007669"/>
    <property type="project" value="UniProtKB-KW"/>
</dbReference>
<evidence type="ECO:0000256" key="3">
    <source>
        <dbReference type="ARBA" id="ARBA00023004"/>
    </source>
</evidence>
<sequence length="379" mass="44945">MNLPNEIEQIILELLNLESLSWKTVRANRKRINRLKREMVQLSEDFFRRKPTEDRYPDAYFAYNFPMNLVKVMAVTKRIKIFYPLLFEKKESLNILDVGCGEGAGMLGVYYGLGESKKTLMVGLDDSKNMLKKCYTVMSRIKEKNPALSVKLLRRKISDGLIKMKEKYDIVVLANSLAEIFPQQEIPVRFIERIFKNTSEDGLVIILEPALRHTSRRLMKLRDILIRKEKFHILLPCLHNNICPLFELRKHKEWCHHSFFWNPPDYMKIIDQELNREIKLLKFSYLVLGREKPPDDYENDFLVVSRLLKEKGKKKCFLCTRNGRVELLRLNRFKSSLNNQFDEIKKGDVLTIKDYIQKKPLCWRITPATQIKIKYSLYF</sequence>
<keyword evidence="4" id="KW-0411">Iron-sulfur</keyword>
<reference evidence="6" key="1">
    <citation type="journal article" date="2020" name="mSystems">
        <title>Genome- and Community-Level Interaction Insights into Carbon Utilization and Element Cycling Functions of Hydrothermarchaeota in Hydrothermal Sediment.</title>
        <authorList>
            <person name="Zhou Z."/>
            <person name="Liu Y."/>
            <person name="Xu W."/>
            <person name="Pan J."/>
            <person name="Luo Z.H."/>
            <person name="Li M."/>
        </authorList>
    </citation>
    <scope>NUCLEOTIDE SEQUENCE</scope>
    <source>
        <strain evidence="6">HyVt-388</strain>
    </source>
</reference>
<evidence type="ECO:0000256" key="2">
    <source>
        <dbReference type="ARBA" id="ARBA00022946"/>
    </source>
</evidence>
<dbReference type="CDD" id="cd02440">
    <property type="entry name" value="AdoMet_MTases"/>
    <property type="match status" value="1"/>
</dbReference>
<dbReference type="SUPFAM" id="SSF53335">
    <property type="entry name" value="S-adenosyl-L-methionine-dependent methyltransferases"/>
    <property type="match status" value="1"/>
</dbReference>
<dbReference type="GO" id="GO:0003735">
    <property type="term" value="F:structural constituent of ribosome"/>
    <property type="evidence" value="ECO:0007669"/>
    <property type="project" value="TreeGrafter"/>
</dbReference>
<name>A0A9C9K0G3_UNCW3</name>
<keyword evidence="3" id="KW-0408">Iron</keyword>
<gene>
    <name evidence="6" type="ORF">ENI34_05720</name>
</gene>
<dbReference type="AlphaFoldDB" id="A0A9C9K0G3"/>
<evidence type="ECO:0000256" key="1">
    <source>
        <dbReference type="ARBA" id="ARBA00022723"/>
    </source>
</evidence>
<keyword evidence="1" id="KW-0479">Metal-binding</keyword>
<dbReference type="InterPro" id="IPR052571">
    <property type="entry name" value="Mt_RNA_Methyltransferase"/>
</dbReference>
<dbReference type="GO" id="GO:0046872">
    <property type="term" value="F:metal ion binding"/>
    <property type="evidence" value="ECO:0007669"/>
    <property type="project" value="UniProtKB-KW"/>
</dbReference>
<keyword evidence="2" id="KW-0809">Transit peptide</keyword>
<dbReference type="GO" id="GO:0006412">
    <property type="term" value="P:translation"/>
    <property type="evidence" value="ECO:0007669"/>
    <property type="project" value="InterPro"/>
</dbReference>
<dbReference type="EMBL" id="DRIG01000062">
    <property type="protein sequence ID" value="HEC78624.1"/>
    <property type="molecule type" value="Genomic_DNA"/>
</dbReference>
<dbReference type="PANTHER" id="PTHR13184:SF5">
    <property type="entry name" value="METHYLTRANSFERASE-LIKE PROTEIN 17, MITOCHONDRIAL"/>
    <property type="match status" value="1"/>
</dbReference>
<comment type="caution">
    <text evidence="6">The sequence shown here is derived from an EMBL/GenBank/DDBJ whole genome shotgun (WGS) entry which is preliminary data.</text>
</comment>
<proteinExistence type="predicted"/>
<keyword evidence="6" id="KW-0808">Transferase</keyword>
<dbReference type="GO" id="GO:0008168">
    <property type="term" value="F:methyltransferase activity"/>
    <property type="evidence" value="ECO:0007669"/>
    <property type="project" value="UniProtKB-KW"/>
</dbReference>
<dbReference type="GO" id="GO:0051536">
    <property type="term" value="F:iron-sulfur cluster binding"/>
    <property type="evidence" value="ECO:0007669"/>
    <property type="project" value="UniProtKB-KW"/>
</dbReference>
<keyword evidence="6" id="KW-0489">Methyltransferase</keyword>
<evidence type="ECO:0000259" key="5">
    <source>
        <dbReference type="PROSITE" id="PS50181"/>
    </source>
</evidence>
<evidence type="ECO:0000313" key="7">
    <source>
        <dbReference type="Proteomes" id="UP000885826"/>
    </source>
</evidence>
<dbReference type="InterPro" id="IPR001810">
    <property type="entry name" value="F-box_dom"/>
</dbReference>
<feature type="domain" description="F-box" evidence="5">
    <location>
        <begin position="1"/>
        <end position="50"/>
    </location>
</feature>
<dbReference type="PROSITE" id="PS50181">
    <property type="entry name" value="FBOX"/>
    <property type="match status" value="1"/>
</dbReference>
<evidence type="ECO:0000313" key="6">
    <source>
        <dbReference type="EMBL" id="HEC78624.1"/>
    </source>
</evidence>
<dbReference type="Proteomes" id="UP000885826">
    <property type="component" value="Unassembled WGS sequence"/>
</dbReference>
<dbReference type="InterPro" id="IPR029063">
    <property type="entry name" value="SAM-dependent_MTases_sf"/>
</dbReference>
<dbReference type="GO" id="GO:0015935">
    <property type="term" value="C:small ribosomal subunit"/>
    <property type="evidence" value="ECO:0007669"/>
    <property type="project" value="TreeGrafter"/>
</dbReference>
<dbReference type="PANTHER" id="PTHR13184">
    <property type="entry name" value="37S RIBOSOMAL PROTEIN S22"/>
    <property type="match status" value="1"/>
</dbReference>
<organism evidence="6 7">
    <name type="scientific">candidate division WOR-3 bacterium</name>
    <dbReference type="NCBI Taxonomy" id="2052148"/>
    <lineage>
        <taxon>Bacteria</taxon>
        <taxon>Bacteria division WOR-3</taxon>
    </lineage>
</organism>
<protein>
    <submittedName>
        <fullName evidence="6">Methyltransferase domain-containing protein</fullName>
    </submittedName>
</protein>